<keyword evidence="2" id="KW-1185">Reference proteome</keyword>
<dbReference type="Proteomes" id="UP000266441">
    <property type="component" value="Unassembled WGS sequence"/>
</dbReference>
<comment type="caution">
    <text evidence="1">The sequence shown here is derived from an EMBL/GenBank/DDBJ whole genome shotgun (WGS) entry which is preliminary data.</text>
</comment>
<dbReference type="AlphaFoldDB" id="A0A399D9S5"/>
<dbReference type="Gene3D" id="3.40.30.10">
    <property type="entry name" value="Glutaredoxin"/>
    <property type="match status" value="1"/>
</dbReference>
<accession>A0A399D9S5</accession>
<dbReference type="RefSeq" id="WP_119348710.1">
    <property type="nucleotide sequence ID" value="NZ_QWET01000002.1"/>
</dbReference>
<proteinExistence type="predicted"/>
<dbReference type="PANTHER" id="PTHR13887">
    <property type="entry name" value="GLUTATHIONE S-TRANSFERASE KAPPA"/>
    <property type="match status" value="1"/>
</dbReference>
<sequence length="311" mass="35728">MNTEISNTNPLLCDPETGLCEIPGNDAKDTTTIMTQSKEKQVRVVYFTDPICSSCWGIEPQLRKLKLEYGEDIAMEYRMGGLLPDWSYNSGGINKPDDVAHHWDEMSVYYDMPIDGDIWLEDPLHSSYPPSIAFKAAQLQDEAKAILFLREVREMVFLKRRNIAKWEYIASAAMNVGLNVEQLKTDMEGKAKTWFEEDLKLAREFGVRGFPTMFFMDSSGNKEMVYGSRPYAFYETAILKIQPAVVKREYKKDWETLFTKYPSLTAREFVELSGTPRNESEKLLNELTKNGKLEKLTTKNGALWRRKSTSS</sequence>
<evidence type="ECO:0000313" key="2">
    <source>
        <dbReference type="Proteomes" id="UP000266441"/>
    </source>
</evidence>
<dbReference type="EMBL" id="QWET01000002">
    <property type="protein sequence ID" value="RIH66840.1"/>
    <property type="molecule type" value="Genomic_DNA"/>
</dbReference>
<dbReference type="InterPro" id="IPR036249">
    <property type="entry name" value="Thioredoxin-like_sf"/>
</dbReference>
<dbReference type="SUPFAM" id="SSF52833">
    <property type="entry name" value="Thioredoxin-like"/>
    <property type="match status" value="1"/>
</dbReference>
<reference evidence="1 2" key="1">
    <citation type="journal article" date="2015" name="Int. J. Syst. Evol. Microbiol.">
        <title>Mariniphaga sediminis sp. nov., isolated from coastal sediment.</title>
        <authorList>
            <person name="Wang F.Q."/>
            <person name="Shen Q.Y."/>
            <person name="Chen G.J."/>
            <person name="Du Z.J."/>
        </authorList>
    </citation>
    <scope>NUCLEOTIDE SEQUENCE [LARGE SCALE GENOMIC DNA]</scope>
    <source>
        <strain evidence="1 2">SY21</strain>
    </source>
</reference>
<dbReference type="Gene3D" id="1.10.472.60">
    <property type="entry name" value="putative protein disulfide isomerase domain"/>
    <property type="match status" value="1"/>
</dbReference>
<organism evidence="1 2">
    <name type="scientific">Mariniphaga sediminis</name>
    <dbReference type="NCBI Taxonomy" id="1628158"/>
    <lineage>
        <taxon>Bacteria</taxon>
        <taxon>Pseudomonadati</taxon>
        <taxon>Bacteroidota</taxon>
        <taxon>Bacteroidia</taxon>
        <taxon>Marinilabiliales</taxon>
        <taxon>Prolixibacteraceae</taxon>
        <taxon>Mariniphaga</taxon>
    </lineage>
</organism>
<gene>
    <name evidence="1" type="ORF">D1164_03410</name>
</gene>
<dbReference type="Pfam" id="PF13743">
    <property type="entry name" value="Thioredoxin_5"/>
    <property type="match status" value="1"/>
</dbReference>
<protein>
    <submittedName>
        <fullName evidence="1">DsbA family protein</fullName>
    </submittedName>
</protein>
<name>A0A399D9S5_9BACT</name>
<dbReference type="OrthoDB" id="9813770at2"/>
<evidence type="ECO:0000313" key="1">
    <source>
        <dbReference type="EMBL" id="RIH66840.1"/>
    </source>
</evidence>
<dbReference type="CDD" id="cd03025">
    <property type="entry name" value="DsbA_FrnE_like"/>
    <property type="match status" value="1"/>
</dbReference>